<accession>A0AAW1Q6N8</accession>
<dbReference type="InterPro" id="IPR006016">
    <property type="entry name" value="UspA"/>
</dbReference>
<evidence type="ECO:0000313" key="2">
    <source>
        <dbReference type="EMBL" id="KAK9816583.1"/>
    </source>
</evidence>
<dbReference type="Gene3D" id="3.40.50.620">
    <property type="entry name" value="HUPs"/>
    <property type="match status" value="1"/>
</dbReference>
<protein>
    <recommendedName>
        <fullName evidence="1">UspA domain-containing protein</fullName>
    </recommendedName>
</protein>
<sequence>MASEAQSAAQVSNKKIIVLAVDVHKEEQRAKSYLMAELLPTLRTAGIDVVPVVVRPDHIKIGASAAGEAICQYARNYGAALVAIGNRMHHLLTHAIQGSVARYCVDHCEKPLLLLQI</sequence>
<gene>
    <name evidence="2" type="ORF">WJX72_002236</name>
</gene>
<name>A0AAW1Q6N8_9CHLO</name>
<organism evidence="2 3">
    <name type="scientific">[Myrmecia] bisecta</name>
    <dbReference type="NCBI Taxonomy" id="41462"/>
    <lineage>
        <taxon>Eukaryota</taxon>
        <taxon>Viridiplantae</taxon>
        <taxon>Chlorophyta</taxon>
        <taxon>core chlorophytes</taxon>
        <taxon>Trebouxiophyceae</taxon>
        <taxon>Trebouxiales</taxon>
        <taxon>Trebouxiaceae</taxon>
        <taxon>Myrmecia</taxon>
    </lineage>
</organism>
<comment type="caution">
    <text evidence="2">The sequence shown here is derived from an EMBL/GenBank/DDBJ whole genome shotgun (WGS) entry which is preliminary data.</text>
</comment>
<evidence type="ECO:0000259" key="1">
    <source>
        <dbReference type="Pfam" id="PF00582"/>
    </source>
</evidence>
<evidence type="ECO:0000313" key="3">
    <source>
        <dbReference type="Proteomes" id="UP001489004"/>
    </source>
</evidence>
<reference evidence="2 3" key="1">
    <citation type="journal article" date="2024" name="Nat. Commun.">
        <title>Phylogenomics reveals the evolutionary origins of lichenization in chlorophyte algae.</title>
        <authorList>
            <person name="Puginier C."/>
            <person name="Libourel C."/>
            <person name="Otte J."/>
            <person name="Skaloud P."/>
            <person name="Haon M."/>
            <person name="Grisel S."/>
            <person name="Petersen M."/>
            <person name="Berrin J.G."/>
            <person name="Delaux P.M."/>
            <person name="Dal Grande F."/>
            <person name="Keller J."/>
        </authorList>
    </citation>
    <scope>NUCLEOTIDE SEQUENCE [LARGE SCALE GENOMIC DNA]</scope>
    <source>
        <strain evidence="2 3">SAG 2043</strain>
    </source>
</reference>
<keyword evidence="3" id="KW-1185">Reference proteome</keyword>
<dbReference type="Pfam" id="PF00582">
    <property type="entry name" value="Usp"/>
    <property type="match status" value="1"/>
</dbReference>
<dbReference type="Proteomes" id="UP001489004">
    <property type="component" value="Unassembled WGS sequence"/>
</dbReference>
<dbReference type="SUPFAM" id="SSF52402">
    <property type="entry name" value="Adenine nucleotide alpha hydrolases-like"/>
    <property type="match status" value="1"/>
</dbReference>
<dbReference type="EMBL" id="JALJOR010000005">
    <property type="protein sequence ID" value="KAK9816583.1"/>
    <property type="molecule type" value="Genomic_DNA"/>
</dbReference>
<feature type="domain" description="UspA" evidence="1">
    <location>
        <begin position="4"/>
        <end position="114"/>
    </location>
</feature>
<proteinExistence type="predicted"/>
<dbReference type="AlphaFoldDB" id="A0AAW1Q6N8"/>
<dbReference type="InterPro" id="IPR014729">
    <property type="entry name" value="Rossmann-like_a/b/a_fold"/>
</dbReference>